<dbReference type="AlphaFoldDB" id="A0A6J4MGP0"/>
<reference evidence="1" key="1">
    <citation type="submission" date="2020-02" db="EMBL/GenBank/DDBJ databases">
        <authorList>
            <person name="Meier V. D."/>
        </authorList>
    </citation>
    <scope>NUCLEOTIDE SEQUENCE</scope>
    <source>
        <strain evidence="1">AVDCRST_MAG84</strain>
    </source>
</reference>
<proteinExistence type="predicted"/>
<gene>
    <name evidence="1" type="ORF">AVDCRST_MAG84-3237</name>
</gene>
<accession>A0A6J4MGP0</accession>
<name>A0A6J4MGP0_9CYAN</name>
<evidence type="ECO:0000313" key="1">
    <source>
        <dbReference type="EMBL" id="CAA9357421.1"/>
    </source>
</evidence>
<dbReference type="EMBL" id="CADCTZ010000624">
    <property type="protein sequence ID" value="CAA9357421.1"/>
    <property type="molecule type" value="Genomic_DNA"/>
</dbReference>
<sequence>MTIEPGYLAGFKQRSWSPDSGNPSLADAATLQRTQKPGFLLNLVEGDRQETRFLTGFFGMDRSGTVIFFISLPKNRQILFLSAEGYCAEGYDAES</sequence>
<protein>
    <submittedName>
        <fullName evidence="1">Uncharacterized protein</fullName>
    </submittedName>
</protein>
<organism evidence="1">
    <name type="scientific">uncultured Microcoleus sp</name>
    <dbReference type="NCBI Taxonomy" id="259945"/>
    <lineage>
        <taxon>Bacteria</taxon>
        <taxon>Bacillati</taxon>
        <taxon>Cyanobacteriota</taxon>
        <taxon>Cyanophyceae</taxon>
        <taxon>Oscillatoriophycideae</taxon>
        <taxon>Oscillatoriales</taxon>
        <taxon>Microcoleaceae</taxon>
        <taxon>Microcoleus</taxon>
        <taxon>environmental samples</taxon>
    </lineage>
</organism>